<feature type="coiled-coil region" evidence="1">
    <location>
        <begin position="233"/>
        <end position="274"/>
    </location>
</feature>
<organism evidence="3 4">
    <name type="scientific">Knoellia koreensis</name>
    <dbReference type="NCBI Taxonomy" id="2730921"/>
    <lineage>
        <taxon>Bacteria</taxon>
        <taxon>Bacillati</taxon>
        <taxon>Actinomycetota</taxon>
        <taxon>Actinomycetes</taxon>
        <taxon>Micrococcales</taxon>
        <taxon>Intrasporangiaceae</taxon>
        <taxon>Knoellia</taxon>
    </lineage>
</organism>
<feature type="region of interest" description="Disordered" evidence="2">
    <location>
        <begin position="188"/>
        <end position="220"/>
    </location>
</feature>
<dbReference type="Proteomes" id="UP000588586">
    <property type="component" value="Unassembled WGS sequence"/>
</dbReference>
<evidence type="ECO:0000313" key="3">
    <source>
        <dbReference type="EMBL" id="NNM48141.1"/>
    </source>
</evidence>
<keyword evidence="1" id="KW-0175">Coiled coil</keyword>
<evidence type="ECO:0000313" key="4">
    <source>
        <dbReference type="Proteomes" id="UP000588586"/>
    </source>
</evidence>
<evidence type="ECO:0000256" key="1">
    <source>
        <dbReference type="SAM" id="Coils"/>
    </source>
</evidence>
<evidence type="ECO:0000256" key="2">
    <source>
        <dbReference type="SAM" id="MobiDB-lite"/>
    </source>
</evidence>
<accession>A0A849HP09</accession>
<comment type="caution">
    <text evidence="3">The sequence shown here is derived from an EMBL/GenBank/DDBJ whole genome shotgun (WGS) entry which is preliminary data.</text>
</comment>
<reference evidence="3 4" key="1">
    <citation type="submission" date="2020-04" db="EMBL/GenBank/DDBJ databases">
        <title>Knoellia sp. isolate from air conditioner.</title>
        <authorList>
            <person name="Chea S."/>
            <person name="Kim D.-U."/>
        </authorList>
    </citation>
    <scope>NUCLEOTIDE SEQUENCE [LARGE SCALE GENOMIC DNA]</scope>
    <source>
        <strain evidence="3 4">DB2414S</strain>
    </source>
</reference>
<dbReference type="AlphaFoldDB" id="A0A849HP09"/>
<name>A0A849HP09_9MICO</name>
<dbReference type="RefSeq" id="WP_171245262.1">
    <property type="nucleotide sequence ID" value="NZ_JABEPQ010000006.1"/>
</dbReference>
<sequence>MSDRVPDALGEAMQRLYAVEPDEFMALRKSVVAEVKAAGDAATAKEIGQLRKPSLAAWALNVVARERVEVVEDLADVGERMRGAQSRMDTAALTGMRGERDAVLATLVEAATDVAAAHDRRLSPAVLDTVRATGIAALADETAQAAVASGQLTRALSYSGFGEVDLSDAVARTTGGAILTVIQGSGAATRTAGSTDAGQGEGTGADAGAEGPADDVDDADDTAAAEAAREAELERRRSALTAAQEAVEAARAKAEETRERLAVVERQLAKARAADERALEAVTDAVRARKAAEADLAALQGD</sequence>
<protein>
    <submittedName>
        <fullName evidence="3">Uncharacterized protein</fullName>
    </submittedName>
</protein>
<keyword evidence="4" id="KW-1185">Reference proteome</keyword>
<gene>
    <name evidence="3" type="ORF">HJG52_19315</name>
</gene>
<proteinExistence type="predicted"/>
<dbReference type="EMBL" id="JABEPQ010000006">
    <property type="protein sequence ID" value="NNM48141.1"/>
    <property type="molecule type" value="Genomic_DNA"/>
</dbReference>